<reference evidence="3" key="1">
    <citation type="journal article" date="2019" name="Int. J. Syst. Evol. Microbiol.">
        <title>The Global Catalogue of Microorganisms (GCM) 10K type strain sequencing project: providing services to taxonomists for standard genome sequencing and annotation.</title>
        <authorList>
            <consortium name="The Broad Institute Genomics Platform"/>
            <consortium name="The Broad Institute Genome Sequencing Center for Infectious Disease"/>
            <person name="Wu L."/>
            <person name="Ma J."/>
        </authorList>
    </citation>
    <scope>NUCLEOTIDE SEQUENCE [LARGE SCALE GENOMIC DNA]</scope>
    <source>
        <strain evidence="3">CGMCC 4.7178</strain>
    </source>
</reference>
<feature type="region of interest" description="Disordered" evidence="1">
    <location>
        <begin position="1"/>
        <end position="60"/>
    </location>
</feature>
<dbReference type="EMBL" id="BMMP01000012">
    <property type="protein sequence ID" value="GGO52687.1"/>
    <property type="molecule type" value="Genomic_DNA"/>
</dbReference>
<accession>A0ABQ2MJG2</accession>
<proteinExistence type="predicted"/>
<sequence>MGDERGAPYGEEGETGEEDDPERPGTAAGPAHTGGGTGPGRERTGPGRDGPGECEEEARRRALLAKVREANAQSLKWPR</sequence>
<evidence type="ECO:0000313" key="3">
    <source>
        <dbReference type="Proteomes" id="UP000631535"/>
    </source>
</evidence>
<evidence type="ECO:0000313" key="2">
    <source>
        <dbReference type="EMBL" id="GGO52687.1"/>
    </source>
</evidence>
<name>A0ABQ2MJG2_9ACTN</name>
<gene>
    <name evidence="2" type="ORF">GCM10012287_37540</name>
</gene>
<organism evidence="2 3">
    <name type="scientific">Streptomyces daqingensis</name>
    <dbReference type="NCBI Taxonomy" id="1472640"/>
    <lineage>
        <taxon>Bacteria</taxon>
        <taxon>Bacillati</taxon>
        <taxon>Actinomycetota</taxon>
        <taxon>Actinomycetes</taxon>
        <taxon>Kitasatosporales</taxon>
        <taxon>Streptomycetaceae</taxon>
        <taxon>Streptomyces</taxon>
    </lineage>
</organism>
<protein>
    <submittedName>
        <fullName evidence="2">Uncharacterized protein</fullName>
    </submittedName>
</protein>
<dbReference type="RefSeq" id="WP_189038333.1">
    <property type="nucleotide sequence ID" value="NZ_BMMP01000012.1"/>
</dbReference>
<keyword evidence="3" id="KW-1185">Reference proteome</keyword>
<comment type="caution">
    <text evidence="2">The sequence shown here is derived from an EMBL/GenBank/DDBJ whole genome shotgun (WGS) entry which is preliminary data.</text>
</comment>
<dbReference type="Proteomes" id="UP000631535">
    <property type="component" value="Unassembled WGS sequence"/>
</dbReference>
<evidence type="ECO:0000256" key="1">
    <source>
        <dbReference type="SAM" id="MobiDB-lite"/>
    </source>
</evidence>
<feature type="compositionally biased region" description="Acidic residues" evidence="1">
    <location>
        <begin position="11"/>
        <end position="21"/>
    </location>
</feature>